<feature type="compositionally biased region" description="Polar residues" evidence="1">
    <location>
        <begin position="24"/>
        <end position="45"/>
    </location>
</feature>
<evidence type="ECO:0000313" key="3">
    <source>
        <dbReference type="Proteomes" id="UP001341840"/>
    </source>
</evidence>
<accession>A0ABU6SF82</accession>
<keyword evidence="3" id="KW-1185">Reference proteome</keyword>
<evidence type="ECO:0000313" key="2">
    <source>
        <dbReference type="EMBL" id="MED6134735.1"/>
    </source>
</evidence>
<dbReference type="Proteomes" id="UP001341840">
    <property type="component" value="Unassembled WGS sequence"/>
</dbReference>
<name>A0ABU6SF82_9FABA</name>
<feature type="region of interest" description="Disordered" evidence="1">
    <location>
        <begin position="1"/>
        <end position="45"/>
    </location>
</feature>
<feature type="compositionally biased region" description="Basic and acidic residues" evidence="1">
    <location>
        <begin position="1"/>
        <end position="23"/>
    </location>
</feature>
<sequence length="129" mass="14723">MREEAEEKRHEIYLEDVRTHHDASSSNRGTVHTSQTGPQTQAQSMLRNSAYSDFYGDLPRINEVLADLYTSTKRYPTWGTSSSVFICRPPRDRLGENLEGSYLLHSWKAPLKTVSPCRRGNRPTTTHDA</sequence>
<dbReference type="EMBL" id="JASCZI010060626">
    <property type="protein sequence ID" value="MED6134735.1"/>
    <property type="molecule type" value="Genomic_DNA"/>
</dbReference>
<proteinExistence type="predicted"/>
<gene>
    <name evidence="2" type="ORF">PIB30_039737</name>
</gene>
<reference evidence="2 3" key="1">
    <citation type="journal article" date="2023" name="Plants (Basel)">
        <title>Bridging the Gap: Combining Genomics and Transcriptomics Approaches to Understand Stylosanthes scabra, an Orphan Legume from the Brazilian Caatinga.</title>
        <authorList>
            <person name="Ferreira-Neto J.R.C."/>
            <person name="da Silva M.D."/>
            <person name="Binneck E."/>
            <person name="de Melo N.F."/>
            <person name="da Silva R.H."/>
            <person name="de Melo A.L.T.M."/>
            <person name="Pandolfi V."/>
            <person name="Bustamante F.O."/>
            <person name="Brasileiro-Vidal A.C."/>
            <person name="Benko-Iseppon A.M."/>
        </authorList>
    </citation>
    <scope>NUCLEOTIDE SEQUENCE [LARGE SCALE GENOMIC DNA]</scope>
    <source>
        <tissue evidence="2">Leaves</tissue>
    </source>
</reference>
<evidence type="ECO:0000256" key="1">
    <source>
        <dbReference type="SAM" id="MobiDB-lite"/>
    </source>
</evidence>
<comment type="caution">
    <text evidence="2">The sequence shown here is derived from an EMBL/GenBank/DDBJ whole genome shotgun (WGS) entry which is preliminary data.</text>
</comment>
<organism evidence="2 3">
    <name type="scientific">Stylosanthes scabra</name>
    <dbReference type="NCBI Taxonomy" id="79078"/>
    <lineage>
        <taxon>Eukaryota</taxon>
        <taxon>Viridiplantae</taxon>
        <taxon>Streptophyta</taxon>
        <taxon>Embryophyta</taxon>
        <taxon>Tracheophyta</taxon>
        <taxon>Spermatophyta</taxon>
        <taxon>Magnoliopsida</taxon>
        <taxon>eudicotyledons</taxon>
        <taxon>Gunneridae</taxon>
        <taxon>Pentapetalae</taxon>
        <taxon>rosids</taxon>
        <taxon>fabids</taxon>
        <taxon>Fabales</taxon>
        <taxon>Fabaceae</taxon>
        <taxon>Papilionoideae</taxon>
        <taxon>50 kb inversion clade</taxon>
        <taxon>dalbergioids sensu lato</taxon>
        <taxon>Dalbergieae</taxon>
        <taxon>Pterocarpus clade</taxon>
        <taxon>Stylosanthes</taxon>
    </lineage>
</organism>
<protein>
    <submittedName>
        <fullName evidence="2">Uncharacterized protein</fullName>
    </submittedName>
</protein>